<dbReference type="Proteomes" id="UP000257143">
    <property type="component" value="Unassembled WGS sequence"/>
</dbReference>
<keyword evidence="2" id="KW-1185">Reference proteome</keyword>
<organism evidence="1 2">
    <name type="scientific">Oceanobacillus arenosus</name>
    <dbReference type="NCBI Taxonomy" id="1229153"/>
    <lineage>
        <taxon>Bacteria</taxon>
        <taxon>Bacillati</taxon>
        <taxon>Bacillota</taxon>
        <taxon>Bacilli</taxon>
        <taxon>Bacillales</taxon>
        <taxon>Bacillaceae</taxon>
        <taxon>Oceanobacillus</taxon>
    </lineage>
</organism>
<evidence type="ECO:0000313" key="1">
    <source>
        <dbReference type="EMBL" id="RDW22186.1"/>
    </source>
</evidence>
<dbReference type="OrthoDB" id="2716410at2"/>
<comment type="caution">
    <text evidence="1">The sequence shown here is derived from an EMBL/GenBank/DDBJ whole genome shotgun (WGS) entry which is preliminary data.</text>
</comment>
<reference evidence="2" key="1">
    <citation type="submission" date="2017-11" db="EMBL/GenBank/DDBJ databases">
        <authorList>
            <person name="Zhu W."/>
        </authorList>
    </citation>
    <scope>NUCLEOTIDE SEQUENCE [LARGE SCALE GENOMIC DNA]</scope>
    <source>
        <strain evidence="2">CAU 1183</strain>
    </source>
</reference>
<proteinExistence type="predicted"/>
<sequence length="231" mass="26176">MRKIVYKKLEKIDFATTTAKVTIVKSADQLTEGIETFLVDEVNFDSVINDTDKVYIPSTLLNVVNENLYVYYELEQYPFFKKIKEVIVNPKGVLRFRRTGIITENQRLIASDLVVFSAILGEPLTIQVKRTTPAVTPYHTIVTVNFGNGTMAHLEYTFSNDDEKIELEWSGIKQIIEFNSAEMNPFSLKNYTSLPLAYSVDSILATARKADQNVLNRLEEFTSLLSGGVTK</sequence>
<dbReference type="RefSeq" id="WP_115771046.1">
    <property type="nucleotide sequence ID" value="NZ_PIOC01000001.1"/>
</dbReference>
<name>A0A3D8Q169_9BACI</name>
<gene>
    <name evidence="1" type="ORF">CWR48_00310</name>
</gene>
<dbReference type="EMBL" id="PIOC01000001">
    <property type="protein sequence ID" value="RDW22186.1"/>
    <property type="molecule type" value="Genomic_DNA"/>
</dbReference>
<dbReference type="AlphaFoldDB" id="A0A3D8Q169"/>
<accession>A0A3D8Q169</accession>
<evidence type="ECO:0000313" key="2">
    <source>
        <dbReference type="Proteomes" id="UP000257143"/>
    </source>
</evidence>
<protein>
    <submittedName>
        <fullName evidence="1">Uncharacterized protein</fullName>
    </submittedName>
</protein>